<reference evidence="2 3" key="1">
    <citation type="submission" date="2016-06" db="EMBL/GenBank/DDBJ databases">
        <title>Three novel species with peptidoglycan cell walls form the new genus Lacunisphaera gen. nov. in the family Opitutaceae of the verrucomicrobial subdivision 4.</title>
        <authorList>
            <person name="Rast P."/>
            <person name="Gloeckner I."/>
            <person name="Jogler M."/>
            <person name="Boedeker C."/>
            <person name="Jeske O."/>
            <person name="Wiegand S."/>
            <person name="Reinhardt R."/>
            <person name="Schumann P."/>
            <person name="Rohde M."/>
            <person name="Spring S."/>
            <person name="Gloeckner F.O."/>
            <person name="Jogler C."/>
        </authorList>
    </citation>
    <scope>NUCLEOTIDE SEQUENCE [LARGE SCALE GENOMIC DNA]</scope>
    <source>
        <strain evidence="2 3">IG16b</strain>
    </source>
</reference>
<dbReference type="STRING" id="1838286.Verru16b_00983"/>
<dbReference type="KEGG" id="obg:Verru16b_00983"/>
<name>A0A1D8ASP8_9BACT</name>
<keyword evidence="1" id="KW-1133">Transmembrane helix</keyword>
<protein>
    <recommendedName>
        <fullName evidence="4">Phage shock protein G</fullName>
    </recommendedName>
</protein>
<proteinExistence type="predicted"/>
<dbReference type="EMBL" id="CP016094">
    <property type="protein sequence ID" value="AOS43925.1"/>
    <property type="molecule type" value="Genomic_DNA"/>
</dbReference>
<dbReference type="AlphaFoldDB" id="A0A1D8ASP8"/>
<keyword evidence="1" id="KW-0472">Membrane</keyword>
<gene>
    <name evidence="2" type="ORF">Verru16b_00983</name>
</gene>
<organism evidence="2 3">
    <name type="scientific">Lacunisphaera limnophila</name>
    <dbReference type="NCBI Taxonomy" id="1838286"/>
    <lineage>
        <taxon>Bacteria</taxon>
        <taxon>Pseudomonadati</taxon>
        <taxon>Verrucomicrobiota</taxon>
        <taxon>Opitutia</taxon>
        <taxon>Opitutales</taxon>
        <taxon>Opitutaceae</taxon>
        <taxon>Lacunisphaera</taxon>
    </lineage>
</organism>
<evidence type="ECO:0000313" key="2">
    <source>
        <dbReference type="EMBL" id="AOS43925.1"/>
    </source>
</evidence>
<feature type="transmembrane region" description="Helical" evidence="1">
    <location>
        <begin position="41"/>
        <end position="74"/>
    </location>
</feature>
<evidence type="ECO:0000256" key="1">
    <source>
        <dbReference type="SAM" id="Phobius"/>
    </source>
</evidence>
<sequence>MKTFLKVLLIAALLIVAIKLSPVIFIGAIVGLIAAAVLGSIGLSLVALLVAVLLALTVALSPIWIPVLCVIGLVKLFRSKEPNVVTA</sequence>
<feature type="transmembrane region" description="Helical" evidence="1">
    <location>
        <begin position="7"/>
        <end position="35"/>
    </location>
</feature>
<accession>A0A1D8ASP8</accession>
<dbReference type="RefSeq" id="WP_069961236.1">
    <property type="nucleotide sequence ID" value="NZ_CP016094.1"/>
</dbReference>
<evidence type="ECO:0008006" key="4">
    <source>
        <dbReference type="Google" id="ProtNLM"/>
    </source>
</evidence>
<evidence type="ECO:0000313" key="3">
    <source>
        <dbReference type="Proteomes" id="UP000095228"/>
    </source>
</evidence>
<keyword evidence="1" id="KW-0812">Transmembrane</keyword>
<dbReference type="Proteomes" id="UP000095228">
    <property type="component" value="Chromosome"/>
</dbReference>
<keyword evidence="3" id="KW-1185">Reference proteome</keyword>